<dbReference type="Proteomes" id="UP000007431">
    <property type="component" value="Unassembled WGS sequence"/>
</dbReference>
<gene>
    <name evidence="2" type="ORF">SCHCODRAFT_236835</name>
</gene>
<protein>
    <submittedName>
        <fullName evidence="2">Uncharacterized protein</fullName>
    </submittedName>
</protein>
<evidence type="ECO:0000313" key="2">
    <source>
        <dbReference type="EMBL" id="EFI93604.1"/>
    </source>
</evidence>
<dbReference type="AlphaFoldDB" id="D8QEX1"/>
<dbReference type="EMBL" id="GL377310">
    <property type="protein sequence ID" value="EFI93604.1"/>
    <property type="molecule type" value="Genomic_DNA"/>
</dbReference>
<dbReference type="KEGG" id="scm:SCHCO_02704783"/>
<proteinExistence type="predicted"/>
<keyword evidence="3" id="KW-1185">Reference proteome</keyword>
<feature type="compositionally biased region" description="Polar residues" evidence="1">
    <location>
        <begin position="147"/>
        <end position="165"/>
    </location>
</feature>
<name>D8QEX1_SCHCM</name>
<dbReference type="VEuPathDB" id="FungiDB:SCHCODRAFT_02704783"/>
<sequence length="295" mass="31936">MLSASYGRLKQHVEVVVKNQFYDTADRRPLPVSVEVNISTSSHRLDEPYAPAHSSGPSAIEPSEGGRAGLVVDDTDGSSDSGSESEGSDEDERLRWSGASPPVSIAPQRASPDGWKTGTPVVGPAHNNGIDHGHEPVPFARAPAQMSALQSRGGSTPAPSQSTDPLPTDGRRIRRPRGEPGKPGNGGYNLKEALGWPSDRYNAVRRSMNQLVDSFLDTSRPVTKQTSARLEVFDEEALKLFPEFGNDFQDRWPIRAFASSRLHYLQNNTARLKQKAELAQLKESSGGVKPEESGS</sequence>
<evidence type="ECO:0000256" key="1">
    <source>
        <dbReference type="SAM" id="MobiDB-lite"/>
    </source>
</evidence>
<dbReference type="HOGENOM" id="CLU_950453_0_0_1"/>
<dbReference type="InParanoid" id="D8QEX1"/>
<dbReference type="eggNOG" id="ENOG502SW2P">
    <property type="taxonomic scope" value="Eukaryota"/>
</dbReference>
<evidence type="ECO:0000313" key="3">
    <source>
        <dbReference type="Proteomes" id="UP000007431"/>
    </source>
</evidence>
<dbReference type="RefSeq" id="XP_003028507.1">
    <property type="nucleotide sequence ID" value="XM_003028461.1"/>
</dbReference>
<feature type="region of interest" description="Disordered" evidence="1">
    <location>
        <begin position="45"/>
        <end position="189"/>
    </location>
</feature>
<organism evidence="3">
    <name type="scientific">Schizophyllum commune (strain H4-8 / FGSC 9210)</name>
    <name type="common">Split gill fungus</name>
    <dbReference type="NCBI Taxonomy" id="578458"/>
    <lineage>
        <taxon>Eukaryota</taxon>
        <taxon>Fungi</taxon>
        <taxon>Dikarya</taxon>
        <taxon>Basidiomycota</taxon>
        <taxon>Agaricomycotina</taxon>
        <taxon>Agaricomycetes</taxon>
        <taxon>Agaricomycetidae</taxon>
        <taxon>Agaricales</taxon>
        <taxon>Schizophyllaceae</taxon>
        <taxon>Schizophyllum</taxon>
    </lineage>
</organism>
<dbReference type="GeneID" id="9590156"/>
<dbReference type="OrthoDB" id="2686745at2759"/>
<accession>D8QEX1</accession>
<reference evidence="2 3" key="1">
    <citation type="journal article" date="2010" name="Nat. Biotechnol.">
        <title>Genome sequence of the model mushroom Schizophyllum commune.</title>
        <authorList>
            <person name="Ohm R.A."/>
            <person name="de Jong J.F."/>
            <person name="Lugones L.G."/>
            <person name="Aerts A."/>
            <person name="Kothe E."/>
            <person name="Stajich J.E."/>
            <person name="de Vries R.P."/>
            <person name="Record E."/>
            <person name="Levasseur A."/>
            <person name="Baker S.E."/>
            <person name="Bartholomew K.A."/>
            <person name="Coutinho P.M."/>
            <person name="Erdmann S."/>
            <person name="Fowler T.J."/>
            <person name="Gathman A.C."/>
            <person name="Lombard V."/>
            <person name="Henrissat B."/>
            <person name="Knabe N."/>
            <person name="Kuees U."/>
            <person name="Lilly W.W."/>
            <person name="Lindquist E."/>
            <person name="Lucas S."/>
            <person name="Magnuson J.K."/>
            <person name="Piumi F."/>
            <person name="Raudaskoski M."/>
            <person name="Salamov A."/>
            <person name="Schmutz J."/>
            <person name="Schwarze F.W.M.R."/>
            <person name="vanKuyk P.A."/>
            <person name="Horton J.S."/>
            <person name="Grigoriev I.V."/>
            <person name="Woesten H.A.B."/>
        </authorList>
    </citation>
    <scope>NUCLEOTIDE SEQUENCE [LARGE SCALE GENOMIC DNA]</scope>
    <source>
        <strain evidence="3">H4-8 / FGSC 9210</strain>
    </source>
</reference>